<evidence type="ECO:0000256" key="1">
    <source>
        <dbReference type="ARBA" id="ARBA00007074"/>
    </source>
</evidence>
<dbReference type="PANTHER" id="PTHR47359:SF3">
    <property type="entry name" value="NLP_P60 DOMAIN-CONTAINING PROTEIN-RELATED"/>
    <property type="match status" value="1"/>
</dbReference>
<dbReference type="AlphaFoldDB" id="A0A098BNK0"/>
<gene>
    <name evidence="5" type="ORF">RHRU231_470154</name>
</gene>
<dbReference type="EMBL" id="CCSD01000058">
    <property type="protein sequence ID" value="CDZ89306.1"/>
    <property type="molecule type" value="Genomic_DNA"/>
</dbReference>
<dbReference type="InterPro" id="IPR000064">
    <property type="entry name" value="NLP_P60_dom"/>
</dbReference>
<name>A0A098BNK0_9NOCA</name>
<accession>A0A098BNK0</accession>
<dbReference type="PROSITE" id="PS51935">
    <property type="entry name" value="NLPC_P60"/>
    <property type="match status" value="1"/>
</dbReference>
<dbReference type="eggNOG" id="COG0791">
    <property type="taxonomic scope" value="Bacteria"/>
</dbReference>
<dbReference type="SUPFAM" id="SSF54001">
    <property type="entry name" value="Cysteine proteinases"/>
    <property type="match status" value="1"/>
</dbReference>
<evidence type="ECO:0000313" key="6">
    <source>
        <dbReference type="Proteomes" id="UP000042997"/>
    </source>
</evidence>
<protein>
    <submittedName>
        <fullName evidence="5">Uncharacterized protein</fullName>
    </submittedName>
</protein>
<keyword evidence="3" id="KW-0378">Hydrolase</keyword>
<comment type="similarity">
    <text evidence="1">Belongs to the peptidase C40 family.</text>
</comment>
<keyword evidence="4" id="KW-0788">Thiol protease</keyword>
<sequence>MTGMPEVDLLTAPLAELLSAFGTGAVATDPAAALRSCTELVEGVHTVGRAALGELAWDWAGAAAETAVRSGERALADLVAAADRGTAIADVAVDATTTVVTGAAEIARLIDSFTTLAERSAPLAALPQAQMMLLVAAVEHIAAGLDVLARVTSALAEHTARMAELMPSDPASAAPPGQDPAVSPGQDPAVSPGQGPAASQSGEPRAFGGPGTEVRLPDGSVAVAPNRAAADAVRHALSQQGTPYVWGGTVPGQGLDCSGLTQWAYGQAGVQIPRLAQDQDVGTAVDASAVQPGDLAVWDGHVAMIVGNGLMVEAGDPVQVSPIRTTNSGMGFQGFFRPTG</sequence>
<dbReference type="Gene3D" id="3.90.1720.10">
    <property type="entry name" value="endopeptidase domain like (from Nostoc punctiforme)"/>
    <property type="match status" value="1"/>
</dbReference>
<evidence type="ECO:0000256" key="4">
    <source>
        <dbReference type="ARBA" id="ARBA00022807"/>
    </source>
</evidence>
<dbReference type="Proteomes" id="UP000042997">
    <property type="component" value="Unassembled WGS sequence"/>
</dbReference>
<evidence type="ECO:0000313" key="5">
    <source>
        <dbReference type="EMBL" id="CDZ89306.1"/>
    </source>
</evidence>
<proteinExistence type="inferred from homology"/>
<dbReference type="PANTHER" id="PTHR47359">
    <property type="entry name" value="PEPTIDOGLYCAN DL-ENDOPEPTIDASE CWLO"/>
    <property type="match status" value="1"/>
</dbReference>
<organism evidence="5 6">
    <name type="scientific">Rhodococcus ruber</name>
    <dbReference type="NCBI Taxonomy" id="1830"/>
    <lineage>
        <taxon>Bacteria</taxon>
        <taxon>Bacillati</taxon>
        <taxon>Actinomycetota</taxon>
        <taxon>Actinomycetes</taxon>
        <taxon>Mycobacteriales</taxon>
        <taxon>Nocardiaceae</taxon>
        <taxon>Rhodococcus</taxon>
    </lineage>
</organism>
<keyword evidence="2" id="KW-0645">Protease</keyword>
<reference evidence="5 6" key="1">
    <citation type="journal article" date="2014" name="Genome Announc.">
        <title>Draft Genome Sequence of Propane- and Butane-Oxidizing Actinobacterium Rhodococcus ruber IEGM 231.</title>
        <authorList>
            <person name="Ivshina I.B."/>
            <person name="Kuyukina M.S."/>
            <person name="Krivoruchko A.V."/>
            <person name="Barbe V."/>
            <person name="Fischer C."/>
        </authorList>
    </citation>
    <scope>NUCLEOTIDE SEQUENCE [LARGE SCALE GENOMIC DNA]</scope>
</reference>
<dbReference type="GO" id="GO:0006508">
    <property type="term" value="P:proteolysis"/>
    <property type="evidence" value="ECO:0007669"/>
    <property type="project" value="UniProtKB-KW"/>
</dbReference>
<dbReference type="Pfam" id="PF00877">
    <property type="entry name" value="NLPC_P60"/>
    <property type="match status" value="1"/>
</dbReference>
<dbReference type="InterPro" id="IPR038765">
    <property type="entry name" value="Papain-like_cys_pep_sf"/>
</dbReference>
<dbReference type="GO" id="GO:0008234">
    <property type="term" value="F:cysteine-type peptidase activity"/>
    <property type="evidence" value="ECO:0007669"/>
    <property type="project" value="UniProtKB-KW"/>
</dbReference>
<evidence type="ECO:0000256" key="2">
    <source>
        <dbReference type="ARBA" id="ARBA00022670"/>
    </source>
</evidence>
<dbReference type="InterPro" id="IPR051794">
    <property type="entry name" value="PG_Endopeptidase_C40"/>
</dbReference>
<evidence type="ECO:0000256" key="3">
    <source>
        <dbReference type="ARBA" id="ARBA00022801"/>
    </source>
</evidence>